<reference evidence="3" key="1">
    <citation type="submission" date="2016-05" db="EMBL/GenBank/DDBJ databases">
        <title>Comparative genomics of biotechnologically important yeasts.</title>
        <authorList>
            <consortium name="DOE Joint Genome Institute"/>
            <person name="Riley R."/>
            <person name="Haridas S."/>
            <person name="Wolfe K.H."/>
            <person name="Lopes M.R."/>
            <person name="Hittinger C.T."/>
            <person name="Goker M."/>
            <person name="Salamov A."/>
            <person name="Wisecaver J."/>
            <person name="Long T.M."/>
            <person name="Aerts A.L."/>
            <person name="Barry K."/>
            <person name="Choi C."/>
            <person name="Clum A."/>
            <person name="Coughlan A.Y."/>
            <person name="Deshpande S."/>
            <person name="Douglass A.P."/>
            <person name="Hanson S.J."/>
            <person name="Klenk H.-P."/>
            <person name="Labutti K."/>
            <person name="Lapidus A."/>
            <person name="Lindquist E."/>
            <person name="Lipzen A."/>
            <person name="Meier-Kolthoff J.P."/>
            <person name="Ohm R.A."/>
            <person name="Otillar R.P."/>
            <person name="Pangilinan J."/>
            <person name="Peng Y."/>
            <person name="Rokas A."/>
            <person name="Rosa C.A."/>
            <person name="Scheuner C."/>
            <person name="Sibirny A.A."/>
            <person name="Slot J.C."/>
            <person name="Stielow J.B."/>
            <person name="Sun H."/>
            <person name="Kurtzman C.P."/>
            <person name="Blackwell M."/>
            <person name="Grigoriev I.V."/>
            <person name="Jeffries T.W."/>
        </authorList>
    </citation>
    <scope>NUCLEOTIDE SEQUENCE [LARGE SCALE GENOMIC DNA]</scope>
    <source>
        <strain evidence="3">NRRL Y-12698</strain>
    </source>
</reference>
<name>A0A1E3QPJ1_9ASCO</name>
<feature type="compositionally biased region" description="Polar residues" evidence="1">
    <location>
        <begin position="53"/>
        <end position="65"/>
    </location>
</feature>
<feature type="region of interest" description="Disordered" evidence="1">
    <location>
        <begin position="53"/>
        <end position="72"/>
    </location>
</feature>
<evidence type="ECO:0000256" key="1">
    <source>
        <dbReference type="SAM" id="MobiDB-lite"/>
    </source>
</evidence>
<dbReference type="AlphaFoldDB" id="A0A1E3QPJ1"/>
<dbReference type="GeneID" id="30144994"/>
<dbReference type="Proteomes" id="UP000094336">
    <property type="component" value="Unassembled WGS sequence"/>
</dbReference>
<accession>A0A1E3QPJ1</accession>
<keyword evidence="3" id="KW-1185">Reference proteome</keyword>
<sequence length="72" mass="8335">MTVFFGIIKTTNISKGRPKSFYDTIYIPIKFWLETINSNRLDLISKAYRGFNPSTPCQHGSYTKQNPKERSS</sequence>
<dbReference type="EMBL" id="KV454432">
    <property type="protein sequence ID" value="ODQ79374.1"/>
    <property type="molecule type" value="Genomic_DNA"/>
</dbReference>
<proteinExistence type="predicted"/>
<protein>
    <submittedName>
        <fullName evidence="2">Uncharacterized protein</fullName>
    </submittedName>
</protein>
<evidence type="ECO:0000313" key="3">
    <source>
        <dbReference type="Proteomes" id="UP000094336"/>
    </source>
</evidence>
<organism evidence="2 3">
    <name type="scientific">Babjeviella inositovora NRRL Y-12698</name>
    <dbReference type="NCBI Taxonomy" id="984486"/>
    <lineage>
        <taxon>Eukaryota</taxon>
        <taxon>Fungi</taxon>
        <taxon>Dikarya</taxon>
        <taxon>Ascomycota</taxon>
        <taxon>Saccharomycotina</taxon>
        <taxon>Pichiomycetes</taxon>
        <taxon>Serinales incertae sedis</taxon>
        <taxon>Babjeviella</taxon>
    </lineage>
</organism>
<gene>
    <name evidence="2" type="ORF">BABINDRAFT_141858</name>
</gene>
<dbReference type="RefSeq" id="XP_018984702.1">
    <property type="nucleotide sequence ID" value="XM_019127141.1"/>
</dbReference>
<evidence type="ECO:0000313" key="2">
    <source>
        <dbReference type="EMBL" id="ODQ79374.1"/>
    </source>
</evidence>